<comment type="caution">
    <text evidence="1">The sequence shown here is derived from an EMBL/GenBank/DDBJ whole genome shotgun (WGS) entry which is preliminary data.</text>
</comment>
<sequence length="323" mass="36842">MEIIYKSNVLNENWNNDIEKFDFFLLAVGTDLRAYKSIFVAEQNKIEVDNVVLFNFNEREDSIKKRKSIGSENYKNLSYKTKIYNCSLKNPSAALKLLDIDIPKDSQIAVDISFFTKPFFFTLLNWLKTVCEIENVTIFYTEPKNYVFNKGLYSEYHSSVGPVSIEEIASFSGNDANKNDSLLIIMLGFDGDLSAELDESVAPKKTILVNGFPSYSPNFKDISLISNEKVVNKGGNKLVFSRSTNPFDTYNLLTSIKDKTEYQDLFINIAPIGTKPMALGVCLFALHNPEIRIIYPVPEKFEDVTSHDSWCTWYYDISLNLNS</sequence>
<proteinExistence type="predicted"/>
<gene>
    <name evidence="1" type="ORF">LNQ49_04815</name>
</gene>
<dbReference type="EMBL" id="JAJJMO010000001">
    <property type="protein sequence ID" value="MCC9070918.1"/>
    <property type="molecule type" value="Genomic_DNA"/>
</dbReference>
<keyword evidence="2" id="KW-1185">Reference proteome</keyword>
<name>A0ABS8MQJ9_9FLAO</name>
<evidence type="ECO:0000313" key="2">
    <source>
        <dbReference type="Proteomes" id="UP001430919"/>
    </source>
</evidence>
<dbReference type="RefSeq" id="WP_229987581.1">
    <property type="nucleotide sequence ID" value="NZ_JAJJMO010000001.1"/>
</dbReference>
<reference evidence="1" key="1">
    <citation type="submission" date="2021-11" db="EMBL/GenBank/DDBJ databases">
        <title>Description of novel Flavobacterium species.</title>
        <authorList>
            <person name="Saticioglu I.B."/>
            <person name="Ay H."/>
            <person name="Altun S."/>
            <person name="Duman M."/>
        </authorList>
    </citation>
    <scope>NUCLEOTIDE SEQUENCE</scope>
    <source>
        <strain evidence="1">F-65</strain>
    </source>
</reference>
<accession>A0ABS8MQJ9</accession>
<organism evidence="1 2">
    <name type="scientific">Flavobacterium pisciphilum</name>
    <dbReference type="NCBI Taxonomy" id="2893755"/>
    <lineage>
        <taxon>Bacteria</taxon>
        <taxon>Pseudomonadati</taxon>
        <taxon>Bacteroidota</taxon>
        <taxon>Flavobacteriia</taxon>
        <taxon>Flavobacteriales</taxon>
        <taxon>Flavobacteriaceae</taxon>
        <taxon>Flavobacterium</taxon>
    </lineage>
</organism>
<dbReference type="Proteomes" id="UP001430919">
    <property type="component" value="Unassembled WGS sequence"/>
</dbReference>
<evidence type="ECO:0000313" key="1">
    <source>
        <dbReference type="EMBL" id="MCC9070918.1"/>
    </source>
</evidence>
<protein>
    <submittedName>
        <fullName evidence="1">Uncharacterized protein</fullName>
    </submittedName>
</protein>